<gene>
    <name evidence="2" type="ORF">J3Q64DRAFT_1718298</name>
</gene>
<name>A0ABR3BBX1_PHYBL</name>
<organism evidence="2 3">
    <name type="scientific">Phycomyces blakesleeanus</name>
    <dbReference type="NCBI Taxonomy" id="4837"/>
    <lineage>
        <taxon>Eukaryota</taxon>
        <taxon>Fungi</taxon>
        <taxon>Fungi incertae sedis</taxon>
        <taxon>Mucoromycota</taxon>
        <taxon>Mucoromycotina</taxon>
        <taxon>Mucoromycetes</taxon>
        <taxon>Mucorales</taxon>
        <taxon>Phycomycetaceae</taxon>
        <taxon>Phycomyces</taxon>
    </lineage>
</organism>
<reference evidence="2 3" key="1">
    <citation type="submission" date="2024-04" db="EMBL/GenBank/DDBJ databases">
        <title>Symmetric and asymmetric DNA N6-adenine methylation regulates different biological responses in Mucorales.</title>
        <authorList>
            <consortium name="Lawrence Berkeley National Laboratory"/>
            <person name="Lax C."/>
            <person name="Mondo S.J."/>
            <person name="Osorio-Concepcion M."/>
            <person name="Muszewska A."/>
            <person name="Corrochano-Luque M."/>
            <person name="Gutierrez G."/>
            <person name="Riley R."/>
            <person name="Lipzen A."/>
            <person name="Guo J."/>
            <person name="Hundley H."/>
            <person name="Amirebrahimi M."/>
            <person name="Ng V."/>
            <person name="Lorenzo-Gutierrez D."/>
            <person name="Binder U."/>
            <person name="Yang J."/>
            <person name="Song Y."/>
            <person name="Canovas D."/>
            <person name="Navarro E."/>
            <person name="Freitag M."/>
            <person name="Gabaldon T."/>
            <person name="Grigoriev I.V."/>
            <person name="Corrochano L.M."/>
            <person name="Nicolas F.E."/>
            <person name="Garre V."/>
        </authorList>
    </citation>
    <scope>NUCLEOTIDE SEQUENCE [LARGE SCALE GENOMIC DNA]</scope>
    <source>
        <strain evidence="2 3">L51</strain>
    </source>
</reference>
<keyword evidence="3" id="KW-1185">Reference proteome</keyword>
<evidence type="ECO:0000313" key="3">
    <source>
        <dbReference type="Proteomes" id="UP001448207"/>
    </source>
</evidence>
<dbReference type="EMBL" id="JBCLYO010000002">
    <property type="protein sequence ID" value="KAL0092259.1"/>
    <property type="molecule type" value="Genomic_DNA"/>
</dbReference>
<keyword evidence="1" id="KW-0812">Transmembrane</keyword>
<feature type="transmembrane region" description="Helical" evidence="1">
    <location>
        <begin position="150"/>
        <end position="175"/>
    </location>
</feature>
<dbReference type="Proteomes" id="UP001448207">
    <property type="component" value="Unassembled WGS sequence"/>
</dbReference>
<protein>
    <submittedName>
        <fullName evidence="2">Uncharacterized protein</fullName>
    </submittedName>
</protein>
<comment type="caution">
    <text evidence="2">The sequence shown here is derived from an EMBL/GenBank/DDBJ whole genome shotgun (WGS) entry which is preliminary data.</text>
</comment>
<evidence type="ECO:0000313" key="2">
    <source>
        <dbReference type="EMBL" id="KAL0092259.1"/>
    </source>
</evidence>
<accession>A0ABR3BBX1</accession>
<evidence type="ECO:0000256" key="1">
    <source>
        <dbReference type="SAM" id="Phobius"/>
    </source>
</evidence>
<keyword evidence="1" id="KW-0472">Membrane</keyword>
<sequence length="178" mass="21598">MIHSLTYSTHATKTFFLRILSIFLLGYTLVNLTVPPFLHRVHLQTLNLHWFLRLDSPTHFHPRHLPCPHFSHQRHFPSILRCLAFQLSTFPFLYPIEGPFFFLSISFLYTYNSTYTTLHVHTKPIHTYTYTYTYKYTYTYIYTKHLCPHFYFILFYFIICLCYILISLYIHALFFPFL</sequence>
<feature type="transmembrane region" description="Helical" evidence="1">
    <location>
        <begin position="15"/>
        <end position="34"/>
    </location>
</feature>
<proteinExistence type="predicted"/>
<keyword evidence="1" id="KW-1133">Transmembrane helix</keyword>